<dbReference type="UniPathway" id="UPA00068">
    <property type="reaction ID" value="UER00109"/>
</dbReference>
<feature type="binding site" evidence="8">
    <location>
        <position position="171"/>
    </location>
    <ligand>
        <name>N(2)-acetyl-L-ornithine</name>
        <dbReference type="ChEBI" id="CHEBI:57805"/>
    </ligand>
</feature>
<dbReference type="GO" id="GO:0030170">
    <property type="term" value="F:pyridoxal phosphate binding"/>
    <property type="evidence" value="ECO:0007669"/>
    <property type="project" value="InterPro"/>
</dbReference>
<comment type="catalytic activity">
    <reaction evidence="8">
        <text>N-succinyl-(2S,6S)-2,6-diaminopimelate + 2-oxoglutarate = (S)-2-succinylamino-6-oxoheptanedioate + L-glutamate</text>
        <dbReference type="Rhea" id="RHEA:11960"/>
        <dbReference type="ChEBI" id="CHEBI:15685"/>
        <dbReference type="ChEBI" id="CHEBI:16810"/>
        <dbReference type="ChEBI" id="CHEBI:29985"/>
        <dbReference type="ChEBI" id="CHEBI:58087"/>
        <dbReference type="EC" id="2.6.1.17"/>
    </reaction>
</comment>
<dbReference type="NCBIfam" id="TIGR03246">
    <property type="entry name" value="arg_catab_astC"/>
    <property type="match status" value="1"/>
</dbReference>
<dbReference type="SUPFAM" id="SSF53383">
    <property type="entry name" value="PLP-dependent transferases"/>
    <property type="match status" value="1"/>
</dbReference>
<dbReference type="PANTHER" id="PTHR11986">
    <property type="entry name" value="AMINOTRANSFERASE CLASS III"/>
    <property type="match status" value="1"/>
</dbReference>
<comment type="pathway">
    <text evidence="8">Amino-acid biosynthesis; L-lysine biosynthesis via DAP pathway; LL-2,6-diaminopimelate from (S)-tetrahydrodipicolinate (succinylase route): step 2/3.</text>
</comment>
<dbReference type="GO" id="GO:0042802">
    <property type="term" value="F:identical protein binding"/>
    <property type="evidence" value="ECO:0007669"/>
    <property type="project" value="TreeGrafter"/>
</dbReference>
<accession>D4DYJ9</accession>
<evidence type="ECO:0000256" key="6">
    <source>
        <dbReference type="ARBA" id="ARBA00022898"/>
    </source>
</evidence>
<keyword evidence="7 8" id="KW-0457">Lysine biosynthesis</keyword>
<dbReference type="GO" id="GO:0005737">
    <property type="term" value="C:cytoplasm"/>
    <property type="evidence" value="ECO:0007669"/>
    <property type="project" value="UniProtKB-SubCell"/>
</dbReference>
<keyword evidence="5 8" id="KW-0808">Transferase</keyword>
<dbReference type="PANTHER" id="PTHR11986:SF122">
    <property type="entry name" value="ACETYLORNITHINE_SUCCINYLDIAMINOPIMELATE AMINOTRANSFERASE"/>
    <property type="match status" value="1"/>
</dbReference>
<dbReference type="EC" id="2.6.1.17" evidence="8"/>
<name>D4DYJ9_SEROD</name>
<dbReference type="EC" id="2.6.1.11" evidence="8"/>
<dbReference type="InterPro" id="IPR015424">
    <property type="entry name" value="PyrdxlP-dep_Trfase"/>
</dbReference>
<dbReference type="AlphaFoldDB" id="D4DYJ9"/>
<dbReference type="GO" id="GO:0006526">
    <property type="term" value="P:L-arginine biosynthetic process"/>
    <property type="evidence" value="ECO:0007669"/>
    <property type="project" value="UniProtKB-UniRule"/>
</dbReference>
<evidence type="ECO:0000313" key="10">
    <source>
        <dbReference type="Proteomes" id="UP000005723"/>
    </source>
</evidence>
<dbReference type="HOGENOM" id="CLU_016922_10_1_6"/>
<dbReference type="InterPro" id="IPR049704">
    <property type="entry name" value="Aminotrans_3_PPA_site"/>
</dbReference>
<feature type="modified residue" description="N6-(pyridoxal phosphate)lysine" evidence="8">
    <location>
        <position position="282"/>
    </location>
</feature>
<dbReference type="NCBIfam" id="NF009047">
    <property type="entry name" value="PRK12381.1"/>
    <property type="match status" value="1"/>
</dbReference>
<dbReference type="Proteomes" id="UP000005723">
    <property type="component" value="Unassembled WGS sequence"/>
</dbReference>
<evidence type="ECO:0000256" key="8">
    <source>
        <dbReference type="HAMAP-Rule" id="MF_01107"/>
    </source>
</evidence>
<comment type="subcellular location">
    <subcellularLocation>
        <location evidence="8">Cytoplasm</location>
    </subcellularLocation>
</comment>
<dbReference type="HAMAP" id="MF_01107">
    <property type="entry name" value="ArgD_aminotrans_3"/>
    <property type="match status" value="1"/>
</dbReference>
<evidence type="ECO:0000256" key="1">
    <source>
        <dbReference type="ARBA" id="ARBA00022490"/>
    </source>
</evidence>
<keyword evidence="1 8" id="KW-0963">Cytoplasm</keyword>
<dbReference type="GO" id="GO:0003992">
    <property type="term" value="F:N2-acetyl-L-ornithine:2-oxoglutarate 5-aminotransferase activity"/>
    <property type="evidence" value="ECO:0007669"/>
    <property type="project" value="UniProtKB-UniRule"/>
</dbReference>
<feature type="binding site" evidence="8">
    <location>
        <position position="310"/>
    </location>
    <ligand>
        <name>N(2)-acetyl-L-ornithine</name>
        <dbReference type="ChEBI" id="CHEBI:57805"/>
    </ligand>
</feature>
<keyword evidence="10" id="KW-1185">Reference proteome</keyword>
<comment type="cofactor">
    <cofactor evidence="8">
        <name>pyridoxal 5'-phosphate</name>
        <dbReference type="ChEBI" id="CHEBI:597326"/>
    </cofactor>
    <text evidence="8">Binds 1 pyridoxal phosphate per subunit.</text>
</comment>
<dbReference type="InterPro" id="IPR015421">
    <property type="entry name" value="PyrdxlP-dep_Trfase_major"/>
</dbReference>
<comment type="pathway">
    <text evidence="8">Amino-acid biosynthesis; L-arginine biosynthesis; N(2)-acetyl-L-ornithine from L-glutamate: step 4/4.</text>
</comment>
<dbReference type="GO" id="GO:0009016">
    <property type="term" value="F:succinyldiaminopimelate transaminase activity"/>
    <property type="evidence" value="ECO:0007669"/>
    <property type="project" value="UniProtKB-UniRule"/>
</dbReference>
<comment type="catalytic activity">
    <reaction evidence="8">
        <text>N(2)-acetyl-L-ornithine + 2-oxoglutarate = N-acetyl-L-glutamate 5-semialdehyde + L-glutamate</text>
        <dbReference type="Rhea" id="RHEA:18049"/>
        <dbReference type="ChEBI" id="CHEBI:16810"/>
        <dbReference type="ChEBI" id="CHEBI:29123"/>
        <dbReference type="ChEBI" id="CHEBI:29985"/>
        <dbReference type="ChEBI" id="CHEBI:57805"/>
        <dbReference type="EC" id="2.6.1.11"/>
    </reaction>
</comment>
<gene>
    <name evidence="8 9" type="primary">argD</name>
    <name evidence="8" type="synonym">dapC</name>
    <name evidence="9" type="ORF">HMPREF0758_0999</name>
</gene>
<dbReference type="CDD" id="cd00610">
    <property type="entry name" value="OAT_like"/>
    <property type="match status" value="1"/>
</dbReference>
<dbReference type="InterPro" id="IPR005814">
    <property type="entry name" value="Aminotrans_3"/>
</dbReference>
<dbReference type="EMBL" id="ADBY01000019">
    <property type="protein sequence ID" value="EFE97386.1"/>
    <property type="molecule type" value="Genomic_DNA"/>
</dbReference>
<feature type="binding site" evidence="8">
    <location>
        <begin position="135"/>
        <end position="136"/>
    </location>
    <ligand>
        <name>pyridoxal 5'-phosphate</name>
        <dbReference type="ChEBI" id="CHEBI:597326"/>
    </ligand>
</feature>
<evidence type="ECO:0000256" key="5">
    <source>
        <dbReference type="ARBA" id="ARBA00022679"/>
    </source>
</evidence>
<keyword evidence="3 8" id="KW-0032">Aminotransferase</keyword>
<dbReference type="Gene3D" id="3.90.1150.10">
    <property type="entry name" value="Aspartate Aminotransferase, domain 1"/>
    <property type="match status" value="1"/>
</dbReference>
<dbReference type="UniPathway" id="UPA00034">
    <property type="reaction ID" value="UER00020"/>
</dbReference>
<comment type="subunit">
    <text evidence="8">Homodimer.</text>
</comment>
<feature type="binding site" evidence="8">
    <location>
        <position position="311"/>
    </location>
    <ligand>
        <name>pyridoxal 5'-phosphate</name>
        <dbReference type="ChEBI" id="CHEBI:597326"/>
    </ligand>
</feature>
<dbReference type="Pfam" id="PF00202">
    <property type="entry name" value="Aminotran_3"/>
    <property type="match status" value="1"/>
</dbReference>
<evidence type="ECO:0000256" key="3">
    <source>
        <dbReference type="ARBA" id="ARBA00022576"/>
    </source>
</evidence>
<evidence type="ECO:0000256" key="2">
    <source>
        <dbReference type="ARBA" id="ARBA00022571"/>
    </source>
</evidence>
<evidence type="ECO:0000313" key="9">
    <source>
        <dbReference type="EMBL" id="EFE97386.1"/>
    </source>
</evidence>
<dbReference type="PROSITE" id="PS00600">
    <property type="entry name" value="AA_TRANSFER_CLASS_3"/>
    <property type="match status" value="1"/>
</dbReference>
<dbReference type="InterPro" id="IPR017652">
    <property type="entry name" value="Ac/SucOrn_transaminase_bac"/>
</dbReference>
<comment type="similarity">
    <text evidence="8">Belongs to the class-III pyridoxal-phosphate-dependent aminotransferase family. ArgD subfamily.</text>
</comment>
<evidence type="ECO:0000256" key="7">
    <source>
        <dbReference type="ARBA" id="ARBA00023154"/>
    </source>
</evidence>
<feature type="binding site" evidence="8">
    <location>
        <position position="168"/>
    </location>
    <ligand>
        <name>pyridoxal 5'-phosphate</name>
        <dbReference type="ChEBI" id="CHEBI:597326"/>
    </ligand>
</feature>
<sequence length="434" mass="46764">MVFYAYFVIIFSLNGNIENPITFRVDPIMTEKYPVSRNTFDQVILPVYAPAQFVPVKGKGSRVWDSNGKEYIDFSGGIAVTALGHCHPALVAALKQQGETLWHTSNVFTNEPSLRLASKLIAATFADRVFFANSGAEANEAAFKLARHYAITRHSPYKTKIIAFYNAFHGRTLFTVSVGGQAKYSDGFGPKPADIVHVPFNDLAAVKAVMDDHTCAVVMEPIQGEGGITPVDAQFLQGVRELCDRHQALLVFDEVQSGMGRSGKLFAYMHYGVTPDILTTAKALGGGFPVSAMLTTEEIASVMQVGTHGTTYGGNPLACAVAEAALDVINTAEVLSGVEQRHTLYVAALRDIGEKYRIFSEIRGMGLLIGAELTAPYHGKARDFLTAAAARGLMILNAGPNVIRFAPSLVVEPQDIADGMALFELAVQDVINAG</sequence>
<dbReference type="Gene3D" id="3.40.640.10">
    <property type="entry name" value="Type I PLP-dependent aspartate aminotransferase-like (Major domain)"/>
    <property type="match status" value="1"/>
</dbReference>
<dbReference type="GO" id="GO:0009089">
    <property type="term" value="P:lysine biosynthetic process via diaminopimelate"/>
    <property type="evidence" value="ECO:0007669"/>
    <property type="project" value="UniProtKB-UniRule"/>
</dbReference>
<dbReference type="NCBIfam" id="NF002325">
    <property type="entry name" value="PRK01278.1"/>
    <property type="match status" value="1"/>
</dbReference>
<evidence type="ECO:0000256" key="4">
    <source>
        <dbReference type="ARBA" id="ARBA00022605"/>
    </source>
</evidence>
<proteinExistence type="inferred from homology"/>
<comment type="function">
    <text evidence="8">Involved in both the arginine and lysine biosynthetic pathways.</text>
</comment>
<dbReference type="InterPro" id="IPR004636">
    <property type="entry name" value="AcOrn/SuccOrn_fam"/>
</dbReference>
<keyword evidence="2 8" id="KW-0055">Arginine biosynthesis</keyword>
<feature type="binding site" evidence="8">
    <location>
        <begin position="253"/>
        <end position="256"/>
    </location>
    <ligand>
        <name>pyridoxal 5'-phosphate</name>
        <dbReference type="ChEBI" id="CHEBI:597326"/>
    </ligand>
</feature>
<dbReference type="InterPro" id="IPR015422">
    <property type="entry name" value="PyrdxlP-dep_Trfase_small"/>
</dbReference>
<reference evidence="9 10" key="1">
    <citation type="submission" date="2010-01" db="EMBL/GenBank/DDBJ databases">
        <authorList>
            <person name="Muzny D."/>
            <person name="Qin X."/>
            <person name="Deng J."/>
            <person name="Jiang H."/>
            <person name="Liu Y."/>
            <person name="Qu J."/>
            <person name="Song X.-Z."/>
            <person name="Zhang L."/>
            <person name="Thornton R."/>
            <person name="Coyle M."/>
            <person name="Francisco L."/>
            <person name="Jackson L."/>
            <person name="Javaid M."/>
            <person name="Korchina V."/>
            <person name="Kovar C."/>
            <person name="Mata R."/>
            <person name="Mathew T."/>
            <person name="Ngo R."/>
            <person name="Nguyen L."/>
            <person name="Nguyen N."/>
            <person name="Okwuonu G."/>
            <person name="Ongeri F."/>
            <person name="Pham C."/>
            <person name="Simmons D."/>
            <person name="Wilczek-Boney K."/>
            <person name="Hale W."/>
            <person name="Jakkamsetti A."/>
            <person name="Pham P."/>
            <person name="Ruth R."/>
            <person name="San Lucas F."/>
            <person name="Warren J."/>
            <person name="Zhang J."/>
            <person name="Zhao Z."/>
            <person name="Zhou C."/>
            <person name="Zhu D."/>
            <person name="Lee S."/>
            <person name="Bess C."/>
            <person name="Blankenburg K."/>
            <person name="Forbes L."/>
            <person name="Fu Q."/>
            <person name="Gubbala S."/>
            <person name="Hirani K."/>
            <person name="Jayaseelan J.C."/>
            <person name="Lara F."/>
            <person name="Munidasa M."/>
            <person name="Palculict T."/>
            <person name="Patil S."/>
            <person name="Pu L.-L."/>
            <person name="Saada N."/>
            <person name="Tang L."/>
            <person name="Weissenberger G."/>
            <person name="Zhu Y."/>
            <person name="Hemphill L."/>
            <person name="Shang Y."/>
            <person name="Youmans B."/>
            <person name="Ayvaz T."/>
            <person name="Ross M."/>
            <person name="Santibanez J."/>
            <person name="Aqrawi P."/>
            <person name="Gross S."/>
            <person name="Joshi V."/>
            <person name="Fowler G."/>
            <person name="Nazareth L."/>
            <person name="Reid J."/>
            <person name="Worley K."/>
            <person name="Petrosino J."/>
            <person name="Highlander S."/>
            <person name="Gibbs R."/>
        </authorList>
    </citation>
    <scope>NUCLEOTIDE SEQUENCE [LARGE SCALE GENOMIC DNA]</scope>
    <source>
        <strain evidence="9 10">DSM 4582</strain>
    </source>
</reference>
<dbReference type="FunFam" id="3.40.640.10:FF:000004">
    <property type="entry name" value="Acetylornithine aminotransferase"/>
    <property type="match status" value="1"/>
</dbReference>
<dbReference type="NCBIfam" id="TIGR00707">
    <property type="entry name" value="argD"/>
    <property type="match status" value="1"/>
</dbReference>
<protein>
    <recommendedName>
        <fullName evidence="8">Acetylornithine/succinyldiaminopimelate aminotransferase</fullName>
        <shortName evidence="8">ACOAT</shortName>
        <shortName evidence="8">DapATase</shortName>
        <shortName evidence="8">Succinyldiaminopimelate transferase</shortName>
        <ecNumber evidence="8">2.6.1.11</ecNumber>
        <ecNumber evidence="8">2.6.1.17</ecNumber>
    </recommendedName>
</protein>
<dbReference type="STRING" id="667129.HMPREF0758_0999"/>
<comment type="caution">
    <text evidence="9">The sequence shown here is derived from an EMBL/GenBank/DDBJ whole genome shotgun (WGS) entry which is preliminary data.</text>
</comment>
<dbReference type="PIRSF" id="PIRSF000521">
    <property type="entry name" value="Transaminase_4ab_Lys_Orn"/>
    <property type="match status" value="1"/>
</dbReference>
<dbReference type="NCBIfam" id="NF003468">
    <property type="entry name" value="PRK05093.1"/>
    <property type="match status" value="1"/>
</dbReference>
<dbReference type="InterPro" id="IPR050103">
    <property type="entry name" value="Class-III_PLP-dep_AT"/>
</dbReference>
<organism evidence="9 10">
    <name type="scientific">Serratia odorifera DSM 4582</name>
    <dbReference type="NCBI Taxonomy" id="667129"/>
    <lineage>
        <taxon>Bacteria</taxon>
        <taxon>Pseudomonadati</taxon>
        <taxon>Pseudomonadota</taxon>
        <taxon>Gammaproteobacteria</taxon>
        <taxon>Enterobacterales</taxon>
        <taxon>Yersiniaceae</taxon>
        <taxon>Serratia</taxon>
    </lineage>
</organism>
<keyword evidence="4 8" id="KW-0028">Amino-acid biosynthesis</keyword>
<keyword evidence="6 8" id="KW-0663">Pyridoxal phosphate</keyword>